<feature type="binding site" evidence="6">
    <location>
        <position position="9"/>
    </location>
    <ligand>
        <name>FMN</name>
        <dbReference type="ChEBI" id="CHEBI:58210"/>
    </ligand>
</feature>
<accession>A0A7Y8Y241</accession>
<reference evidence="8 9" key="1">
    <citation type="submission" date="2020-07" db="EMBL/GenBank/DDBJ databases">
        <authorList>
            <person name="Sun Q."/>
        </authorList>
    </citation>
    <scope>NUCLEOTIDE SEQUENCE [LARGE SCALE GENOMIC DNA]</scope>
    <source>
        <strain evidence="8 9">MAH-1</strain>
    </source>
</reference>
<evidence type="ECO:0000259" key="7">
    <source>
        <dbReference type="Pfam" id="PF02525"/>
    </source>
</evidence>
<comment type="caution">
    <text evidence="8">The sequence shown here is derived from an EMBL/GenBank/DDBJ whole genome shotgun (WGS) entry which is preliminary data.</text>
</comment>
<evidence type="ECO:0000256" key="6">
    <source>
        <dbReference type="HAMAP-Rule" id="MF_01216"/>
    </source>
</evidence>
<dbReference type="InterPro" id="IPR029039">
    <property type="entry name" value="Flavoprotein-like_sf"/>
</dbReference>
<keyword evidence="2 6" id="KW-0288">FMN</keyword>
<dbReference type="AlphaFoldDB" id="A0A7Y8Y241"/>
<dbReference type="EMBL" id="JACBJI010000003">
    <property type="protein sequence ID" value="NYA71199.1"/>
    <property type="molecule type" value="Genomic_DNA"/>
</dbReference>
<gene>
    <name evidence="6" type="primary">azoR</name>
    <name evidence="8" type="ORF">HZF10_09735</name>
</gene>
<dbReference type="PANTHER" id="PTHR43741:SF4">
    <property type="entry name" value="FMN-DEPENDENT NADH:QUINONE OXIDOREDUCTASE"/>
    <property type="match status" value="1"/>
</dbReference>
<dbReference type="GO" id="GO:0016655">
    <property type="term" value="F:oxidoreductase activity, acting on NAD(P)H, quinone or similar compound as acceptor"/>
    <property type="evidence" value="ECO:0007669"/>
    <property type="project" value="InterPro"/>
</dbReference>
<evidence type="ECO:0000256" key="1">
    <source>
        <dbReference type="ARBA" id="ARBA00022630"/>
    </source>
</evidence>
<comment type="function">
    <text evidence="6">Also exhibits azoreductase activity. Catalyzes the reductive cleavage of the azo bond in aromatic azo compounds to the corresponding amines.</text>
</comment>
<protein>
    <recommendedName>
        <fullName evidence="6">FMN dependent NADH:quinone oxidoreductase</fullName>
        <ecNumber evidence="6">1.6.5.-</ecNumber>
    </recommendedName>
    <alternativeName>
        <fullName evidence="6">Azo-dye reductase</fullName>
    </alternativeName>
    <alternativeName>
        <fullName evidence="6">FMN-dependent NADH-azo compound oxidoreductase</fullName>
    </alternativeName>
    <alternativeName>
        <fullName evidence="6">FMN-dependent NADH-azoreductase</fullName>
        <ecNumber evidence="6">1.7.1.17</ecNumber>
    </alternativeName>
</protein>
<comment type="catalytic activity">
    <reaction evidence="6">
        <text>2 a quinone + NADH + H(+) = 2 a 1,4-benzosemiquinone + NAD(+)</text>
        <dbReference type="Rhea" id="RHEA:65952"/>
        <dbReference type="ChEBI" id="CHEBI:15378"/>
        <dbReference type="ChEBI" id="CHEBI:57540"/>
        <dbReference type="ChEBI" id="CHEBI:57945"/>
        <dbReference type="ChEBI" id="CHEBI:132124"/>
        <dbReference type="ChEBI" id="CHEBI:134225"/>
    </reaction>
</comment>
<organism evidence="8 9">
    <name type="scientific">Flavobacterium agri</name>
    <dbReference type="NCBI Taxonomy" id="2743471"/>
    <lineage>
        <taxon>Bacteria</taxon>
        <taxon>Pseudomonadati</taxon>
        <taxon>Bacteroidota</taxon>
        <taxon>Flavobacteriia</taxon>
        <taxon>Flavobacteriales</taxon>
        <taxon>Flavobacteriaceae</taxon>
        <taxon>Flavobacterium</taxon>
    </lineage>
</organism>
<name>A0A7Y8Y241_9FLAO</name>
<comment type="caution">
    <text evidence="6">Lacks conserved residue(s) required for the propagation of feature annotation.</text>
</comment>
<dbReference type="Gene3D" id="3.40.50.360">
    <property type="match status" value="1"/>
</dbReference>
<dbReference type="GO" id="GO:0009055">
    <property type="term" value="F:electron transfer activity"/>
    <property type="evidence" value="ECO:0007669"/>
    <property type="project" value="UniProtKB-UniRule"/>
</dbReference>
<evidence type="ECO:0000313" key="9">
    <source>
        <dbReference type="Proteomes" id="UP000535020"/>
    </source>
</evidence>
<dbReference type="InterPro" id="IPR050104">
    <property type="entry name" value="FMN-dep_NADH:Q_OxRdtase_AzoR1"/>
</dbReference>
<dbReference type="EC" id="1.7.1.17" evidence="6"/>
<evidence type="ECO:0000256" key="2">
    <source>
        <dbReference type="ARBA" id="ARBA00022643"/>
    </source>
</evidence>
<comment type="function">
    <text evidence="6">Quinone reductase that provides resistance to thiol-specific stress caused by electrophilic quinones.</text>
</comment>
<keyword evidence="9" id="KW-1185">Reference proteome</keyword>
<comment type="subunit">
    <text evidence="6">Homodimer.</text>
</comment>
<dbReference type="GO" id="GO:0010181">
    <property type="term" value="F:FMN binding"/>
    <property type="evidence" value="ECO:0007669"/>
    <property type="project" value="UniProtKB-UniRule"/>
</dbReference>
<evidence type="ECO:0000256" key="3">
    <source>
        <dbReference type="ARBA" id="ARBA00023002"/>
    </source>
</evidence>
<evidence type="ECO:0000313" key="8">
    <source>
        <dbReference type="EMBL" id="NYA71199.1"/>
    </source>
</evidence>
<dbReference type="PANTHER" id="PTHR43741">
    <property type="entry name" value="FMN-DEPENDENT NADH-AZOREDUCTASE 1"/>
    <property type="match status" value="1"/>
</dbReference>
<comment type="similarity">
    <text evidence="6">Belongs to the azoreductase type 1 family.</text>
</comment>
<dbReference type="SUPFAM" id="SSF52218">
    <property type="entry name" value="Flavoproteins"/>
    <property type="match status" value="1"/>
</dbReference>
<keyword evidence="3 6" id="KW-0560">Oxidoreductase</keyword>
<evidence type="ECO:0000256" key="5">
    <source>
        <dbReference type="ARBA" id="ARBA00048542"/>
    </source>
</evidence>
<dbReference type="RefSeq" id="WP_176006000.1">
    <property type="nucleotide sequence ID" value="NZ_JABWMI010000010.1"/>
</dbReference>
<keyword evidence="1 6" id="KW-0285">Flavoprotein</keyword>
<sequence length="201" mass="22215">MKILNILSSINGEHSNTKKVVEAINSRLLEKHPDATINVKDLAKSPVPHLEAAHFQAFYATEELPENYESNVFHSDTAISEIKESDIIVIAVPFYNFNVPGTLKSWIDQIARAGVTFSYGENGPIGLLQGKKVFLAFASGGIYSVEPMKSMDFAEPYLRNVLGFLGMTDITTFRLEGVKVPGVSDHALDKVHKEIEAFEFA</sequence>
<dbReference type="Pfam" id="PF02525">
    <property type="entry name" value="Flavodoxin_2"/>
    <property type="match status" value="1"/>
</dbReference>
<evidence type="ECO:0000256" key="4">
    <source>
        <dbReference type="ARBA" id="ARBA00023027"/>
    </source>
</evidence>
<comment type="cofactor">
    <cofactor evidence="6">
        <name>FMN</name>
        <dbReference type="ChEBI" id="CHEBI:58210"/>
    </cofactor>
    <text evidence="6">Binds 1 FMN per subunit.</text>
</comment>
<dbReference type="Proteomes" id="UP000535020">
    <property type="component" value="Unassembled WGS sequence"/>
</dbReference>
<dbReference type="EC" id="1.6.5.-" evidence="6"/>
<dbReference type="InterPro" id="IPR003680">
    <property type="entry name" value="Flavodoxin_fold"/>
</dbReference>
<comment type="catalytic activity">
    <reaction evidence="5">
        <text>N,N-dimethyl-1,4-phenylenediamine + anthranilate + 2 NAD(+) = 2-(4-dimethylaminophenyl)diazenylbenzoate + 2 NADH + 2 H(+)</text>
        <dbReference type="Rhea" id="RHEA:55872"/>
        <dbReference type="ChEBI" id="CHEBI:15378"/>
        <dbReference type="ChEBI" id="CHEBI:15783"/>
        <dbReference type="ChEBI" id="CHEBI:16567"/>
        <dbReference type="ChEBI" id="CHEBI:57540"/>
        <dbReference type="ChEBI" id="CHEBI:57945"/>
        <dbReference type="ChEBI" id="CHEBI:71579"/>
        <dbReference type="EC" id="1.7.1.17"/>
    </reaction>
    <physiologicalReaction direction="right-to-left" evidence="5">
        <dbReference type="Rhea" id="RHEA:55874"/>
    </physiologicalReaction>
</comment>
<proteinExistence type="inferred from homology"/>
<dbReference type="HAMAP" id="MF_01216">
    <property type="entry name" value="Azoreductase_type1"/>
    <property type="match status" value="1"/>
</dbReference>
<dbReference type="InterPro" id="IPR023048">
    <property type="entry name" value="NADH:quinone_OxRdtase_FMN_depd"/>
</dbReference>
<feature type="domain" description="Flavodoxin-like fold" evidence="7">
    <location>
        <begin position="1"/>
        <end position="197"/>
    </location>
</feature>
<dbReference type="GO" id="GO:0016652">
    <property type="term" value="F:oxidoreductase activity, acting on NAD(P)H as acceptor"/>
    <property type="evidence" value="ECO:0007669"/>
    <property type="project" value="UniProtKB-UniRule"/>
</dbReference>
<keyword evidence="4 6" id="KW-0520">NAD</keyword>